<sequence>MWCNKRRVEPFKKEAQPNNLNSAVMKTTEFLQPSPLDEFMFQEVEVDGKKSVTLTSDIYMLFNQQRLDRLSRERLIDYFNNLSVQQPKFFELRSKLTDNQLISFVKSRFIQSPSELMAWSNYLMASQDELVAAVAAEQQVQQDNFVEPEPTPIPTE</sequence>
<dbReference type="EMBL" id="PP511335">
    <property type="protein sequence ID" value="XCD03256.1"/>
    <property type="molecule type" value="Genomic_DNA"/>
</dbReference>
<reference evidence="1" key="1">
    <citation type="submission" date="2024-03" db="EMBL/GenBank/DDBJ databases">
        <title>Diverse circular DNA viruses in blood, oral, and fecal samples of captive lemurs.</title>
        <authorList>
            <person name="Paietta E.N."/>
            <person name="Kraberger S."/>
            <person name="Lund M.C."/>
            <person name="Custer J.M."/>
            <person name="Vargas K.M."/>
            <person name="Ehmke E.E."/>
            <person name="Yoder A.D."/>
            <person name="Varsani A."/>
        </authorList>
    </citation>
    <scope>NUCLEOTIDE SEQUENCE</scope>
    <source>
        <strain evidence="1">Duke_18_36</strain>
    </source>
</reference>
<accession>A0AAU8ATN4</accession>
<name>A0AAU8ATN4_9VIRU</name>
<proteinExistence type="predicted"/>
<organism evidence="1">
    <name type="scientific">Dulem virus 231</name>
    <dbReference type="NCBI Taxonomy" id="3145708"/>
    <lineage>
        <taxon>Viruses</taxon>
        <taxon>Monodnaviria</taxon>
        <taxon>Sangervirae</taxon>
        <taxon>Phixviricota</taxon>
        <taxon>Malgrandaviricetes</taxon>
        <taxon>Petitvirales</taxon>
        <taxon>Microviridae</taxon>
        <taxon>Microvirus</taxon>
    </lineage>
</organism>
<evidence type="ECO:0000313" key="1">
    <source>
        <dbReference type="EMBL" id="XCD03256.1"/>
    </source>
</evidence>
<protein>
    <submittedName>
        <fullName evidence="1">Internal scaffolding protein</fullName>
    </submittedName>
</protein>